<reference evidence="1 2" key="1">
    <citation type="journal article" date="2022" name="bioRxiv">
        <title>An ancient truncated duplication of the anti-Mullerian hormone receptor type 2 gene is a potential conserved master sex determinant in the Pangasiidae catfish family.</title>
        <authorList>
            <person name="Wen M."/>
            <person name="Pan Q."/>
            <person name="Jouanno E."/>
            <person name="Montfort J."/>
            <person name="Zahm M."/>
            <person name="Cabau C."/>
            <person name="Klopp C."/>
            <person name="Iampietro C."/>
            <person name="Roques C."/>
            <person name="Bouchez O."/>
            <person name="Castinel A."/>
            <person name="Donnadieu C."/>
            <person name="Parrinello H."/>
            <person name="Poncet C."/>
            <person name="Belmonte E."/>
            <person name="Gautier V."/>
            <person name="Avarre J.-C."/>
            <person name="Dugue R."/>
            <person name="Gustiano R."/>
            <person name="Ha T.T.T."/>
            <person name="Campet M."/>
            <person name="Sriphairoj K."/>
            <person name="Ribolli J."/>
            <person name="de Almeida F.L."/>
            <person name="Desvignes T."/>
            <person name="Postlethwait J.H."/>
            <person name="Bucao C.F."/>
            <person name="Robinson-Rechavi M."/>
            <person name="Bobe J."/>
            <person name="Herpin A."/>
            <person name="Guiguen Y."/>
        </authorList>
    </citation>
    <scope>NUCLEOTIDE SEQUENCE [LARGE SCALE GENOMIC DNA]</scope>
    <source>
        <strain evidence="1">YG-Dec2019</strain>
    </source>
</reference>
<organism evidence="1 2">
    <name type="scientific">Pangasianodon gigas</name>
    <name type="common">Mekong giant catfish</name>
    <name type="synonym">Pangasius gigas</name>
    <dbReference type="NCBI Taxonomy" id="30993"/>
    <lineage>
        <taxon>Eukaryota</taxon>
        <taxon>Metazoa</taxon>
        <taxon>Chordata</taxon>
        <taxon>Craniata</taxon>
        <taxon>Vertebrata</taxon>
        <taxon>Euteleostomi</taxon>
        <taxon>Actinopterygii</taxon>
        <taxon>Neopterygii</taxon>
        <taxon>Teleostei</taxon>
        <taxon>Ostariophysi</taxon>
        <taxon>Siluriformes</taxon>
        <taxon>Pangasiidae</taxon>
        <taxon>Pangasianodon</taxon>
    </lineage>
</organism>
<name>A0ACC5XDL8_PANGG</name>
<evidence type="ECO:0000313" key="2">
    <source>
        <dbReference type="Proteomes" id="UP000829447"/>
    </source>
</evidence>
<comment type="caution">
    <text evidence="1">The sequence shown here is derived from an EMBL/GenBank/DDBJ whole genome shotgun (WGS) entry which is preliminary data.</text>
</comment>
<evidence type="ECO:0000313" key="1">
    <source>
        <dbReference type="EMBL" id="MCI4389206.1"/>
    </source>
</evidence>
<dbReference type="Proteomes" id="UP000829447">
    <property type="component" value="Linkage Group LG19"/>
</dbReference>
<protein>
    <submittedName>
        <fullName evidence="1">Uncharacterized protein</fullName>
    </submittedName>
</protein>
<gene>
    <name evidence="1" type="ORF">PGIGA_G00095260</name>
</gene>
<proteinExistence type="predicted"/>
<dbReference type="EMBL" id="CM040472">
    <property type="protein sequence ID" value="MCI4389206.1"/>
    <property type="molecule type" value="Genomic_DNA"/>
</dbReference>
<sequence>MDCWTVELHLLLSHSFEEHGPDESMFGALRSLVDRSENYVPNHPGISPRRADIYSQIQHGLCYFVINQCSVHNVLVFFFSPTLEPVVKCT</sequence>
<accession>A0ACC5XDL8</accession>
<keyword evidence="2" id="KW-1185">Reference proteome</keyword>